<protein>
    <submittedName>
        <fullName evidence="3">Transporter</fullName>
    </submittedName>
</protein>
<dbReference type="PROSITE" id="PS51257">
    <property type="entry name" value="PROKAR_LIPOPROTEIN"/>
    <property type="match status" value="1"/>
</dbReference>
<dbReference type="EMBL" id="AWOR01000052">
    <property type="protein sequence ID" value="KGH28195.1"/>
    <property type="molecule type" value="Genomic_DNA"/>
</dbReference>
<dbReference type="PANTHER" id="PTHR30203">
    <property type="entry name" value="OUTER MEMBRANE CATION EFFLUX PROTEIN"/>
    <property type="match status" value="1"/>
</dbReference>
<dbReference type="Proteomes" id="UP000029553">
    <property type="component" value="Unassembled WGS sequence"/>
</dbReference>
<evidence type="ECO:0000256" key="2">
    <source>
        <dbReference type="RuleBase" id="RU362097"/>
    </source>
</evidence>
<dbReference type="NCBIfam" id="TIGR01845">
    <property type="entry name" value="outer_NodT"/>
    <property type="match status" value="1"/>
</dbReference>
<evidence type="ECO:0000256" key="1">
    <source>
        <dbReference type="ARBA" id="ARBA00007613"/>
    </source>
</evidence>
<accession>A0A096GSM5</accession>
<keyword evidence="2" id="KW-0449">Lipoprotein</keyword>
<dbReference type="SUPFAM" id="SSF56954">
    <property type="entry name" value="Outer membrane efflux proteins (OEP)"/>
    <property type="match status" value="1"/>
</dbReference>
<dbReference type="AlphaFoldDB" id="A0A096GSM5"/>
<dbReference type="Gene3D" id="2.20.200.10">
    <property type="entry name" value="Outer membrane efflux proteins (OEP)"/>
    <property type="match status" value="1"/>
</dbReference>
<comment type="caution">
    <text evidence="3">The sequence shown here is derived from an EMBL/GenBank/DDBJ whole genome shotgun (WGS) entry which is preliminary data.</text>
</comment>
<comment type="similarity">
    <text evidence="1 2">Belongs to the outer membrane factor (OMF) (TC 1.B.17) family.</text>
</comment>
<proteinExistence type="inferred from homology"/>
<dbReference type="GO" id="GO:0015562">
    <property type="term" value="F:efflux transmembrane transporter activity"/>
    <property type="evidence" value="ECO:0007669"/>
    <property type="project" value="InterPro"/>
</dbReference>
<sequence>MYKWNAVLASLALAGCAATQSPEEARTMALDIPQAWALQSGAGSEEISTNWWQSFGSTELSALVEQAASQSLDVAAAVARVQQAQARAAYAGAALVPEVNADFGATRSAALDSHTQRNASTWRVGLASSYELDFWGRQRALRDAAESGRQASVFDRETVRLTVTASVAQAWLQCVGLRERTEIARLNLEISERLLKLVESRARYGAASSVELAQQRGQVAAQQRSLASLRKQTADAHAVLALLSGQWSMGLVNETSLSSLRVPGIGLGTPADLITRRPDVAKAEALLLAADANLGAARAAMLPRVTLSAGLSSESETLGRVLENPLSSLAAGMLAPIFDAGRLASSRDLAAAQKQELVIAYRQAILQAFGDVQTALNAVDGAEKQELAQAVELAQAQRALSLAESRYKAGADNLQTLLDVQRVAYQSRDLAVQIRQERLQASIALYRALGGGWRRVPEGPEG</sequence>
<gene>
    <name evidence="3" type="ORF">P353_16340</name>
</gene>
<evidence type="ECO:0000313" key="3">
    <source>
        <dbReference type="EMBL" id="KGH28195.1"/>
    </source>
</evidence>
<dbReference type="Gene3D" id="1.20.1600.10">
    <property type="entry name" value="Outer membrane efflux proteins (OEP)"/>
    <property type="match status" value="1"/>
</dbReference>
<dbReference type="RefSeq" id="WP_034371318.1">
    <property type="nucleotide sequence ID" value="NZ_AWOR01000052.1"/>
</dbReference>
<keyword evidence="2" id="KW-0472">Membrane</keyword>
<dbReference type="InterPro" id="IPR010131">
    <property type="entry name" value="MdtP/NodT-like"/>
</dbReference>
<dbReference type="GO" id="GO:0005886">
    <property type="term" value="C:plasma membrane"/>
    <property type="evidence" value="ECO:0007669"/>
    <property type="project" value="UniProtKB-SubCell"/>
</dbReference>
<keyword evidence="2" id="KW-0564">Palmitate</keyword>
<name>A0A096GSM5_COMTE</name>
<keyword evidence="2" id="KW-0812">Transmembrane</keyword>
<evidence type="ECO:0000313" key="4">
    <source>
        <dbReference type="Proteomes" id="UP000029553"/>
    </source>
</evidence>
<dbReference type="InterPro" id="IPR003423">
    <property type="entry name" value="OMP_efflux"/>
</dbReference>
<keyword evidence="2" id="KW-1134">Transmembrane beta strand</keyword>
<organism evidence="3 4">
    <name type="scientific">Comamonas testosteroni</name>
    <name type="common">Pseudomonas testosteroni</name>
    <dbReference type="NCBI Taxonomy" id="285"/>
    <lineage>
        <taxon>Bacteria</taxon>
        <taxon>Pseudomonadati</taxon>
        <taxon>Pseudomonadota</taxon>
        <taxon>Betaproteobacteria</taxon>
        <taxon>Burkholderiales</taxon>
        <taxon>Comamonadaceae</taxon>
        <taxon>Comamonas</taxon>
    </lineage>
</organism>
<reference evidence="3 4" key="1">
    <citation type="submission" date="2013-09" db="EMBL/GenBank/DDBJ databases">
        <title>High correlation between genotypes and phenotypes of environmental bacteria Comamonas testosteroni strains.</title>
        <authorList>
            <person name="Liu L."/>
            <person name="Zhu W."/>
            <person name="Xia X."/>
            <person name="Xu B."/>
            <person name="Luo M."/>
            <person name="Wang G."/>
        </authorList>
    </citation>
    <scope>NUCLEOTIDE SEQUENCE [LARGE SCALE GENOMIC DNA]</scope>
    <source>
        <strain evidence="3 4">JL40</strain>
    </source>
</reference>
<comment type="subcellular location">
    <subcellularLocation>
        <location evidence="2">Cell membrane</location>
        <topology evidence="2">Lipid-anchor</topology>
    </subcellularLocation>
</comment>
<dbReference type="PANTHER" id="PTHR30203:SF33">
    <property type="entry name" value="BLR4455 PROTEIN"/>
    <property type="match status" value="1"/>
</dbReference>
<dbReference type="Pfam" id="PF02321">
    <property type="entry name" value="OEP"/>
    <property type="match status" value="2"/>
</dbReference>